<dbReference type="Proteomes" id="UP001250214">
    <property type="component" value="Unassembled WGS sequence"/>
</dbReference>
<dbReference type="SUPFAM" id="SSF51735">
    <property type="entry name" value="NAD(P)-binding Rossmann-fold domains"/>
    <property type="match status" value="1"/>
</dbReference>
<evidence type="ECO:0000313" key="2">
    <source>
        <dbReference type="Proteomes" id="UP001250214"/>
    </source>
</evidence>
<dbReference type="Gene3D" id="3.30.1780.10">
    <property type="entry name" value="ornithine cyclodeaminase, domain 1"/>
    <property type="match status" value="1"/>
</dbReference>
<sequence>MTVHTVSGDEVRRSVPMSAAIAELRRVLIEVAEHGDAAFDMPGRQALADGSVLVMVARHVRTGTAVVKALSVQLNRQPAVVGTLSWLDPKRATPLVMEAEAVTTLRTGAIAGLATDLLADADADRMALVGSGAQAPDQVRAVHAVRPLRELRIVSRSTDNAQRLAALLRAELVDTRITATGTDSSGPDAIRVAVSGMPIVSCATSARDPVLAASDLHDQVHVNAIGSFRPSMRELPAELLAEAEVLAVEKRSAALAESGEVIHAVESGHRSEGDICELGELLRHPVRRSGRTVFTSVGTGIQDWTIAQAVAERVEAVGAG</sequence>
<dbReference type="RefSeq" id="WP_310911840.1">
    <property type="nucleotide sequence ID" value="NZ_JAVLVT010000003.1"/>
</dbReference>
<keyword evidence="2" id="KW-1185">Reference proteome</keyword>
<proteinExistence type="predicted"/>
<dbReference type="PANTHER" id="PTHR13812">
    <property type="entry name" value="KETIMINE REDUCTASE MU-CRYSTALLIN"/>
    <property type="match status" value="1"/>
</dbReference>
<name>A0ABU2H6R5_9ACTN</name>
<dbReference type="PANTHER" id="PTHR13812:SF19">
    <property type="entry name" value="KETIMINE REDUCTASE MU-CRYSTALLIN"/>
    <property type="match status" value="1"/>
</dbReference>
<dbReference type="InterPro" id="IPR023401">
    <property type="entry name" value="ODC_N"/>
</dbReference>
<dbReference type="Pfam" id="PF02423">
    <property type="entry name" value="OCD_Mu_crystall"/>
    <property type="match status" value="1"/>
</dbReference>
<dbReference type="EMBL" id="JAVLVT010000003">
    <property type="protein sequence ID" value="MDS1270319.1"/>
    <property type="molecule type" value="Genomic_DNA"/>
</dbReference>
<comment type="caution">
    <text evidence="1">The sequence shown here is derived from an EMBL/GenBank/DDBJ whole genome shotgun (WGS) entry which is preliminary data.</text>
</comment>
<evidence type="ECO:0000313" key="1">
    <source>
        <dbReference type="EMBL" id="MDS1270319.1"/>
    </source>
</evidence>
<dbReference type="PIRSF" id="PIRSF001439">
    <property type="entry name" value="CryM"/>
    <property type="match status" value="1"/>
</dbReference>
<gene>
    <name evidence="1" type="ORF">RIF23_08430</name>
</gene>
<dbReference type="InterPro" id="IPR003462">
    <property type="entry name" value="ODC_Mu_crystall"/>
</dbReference>
<protein>
    <submittedName>
        <fullName evidence="1">Ornithine cyclodeaminase family protein</fullName>
    </submittedName>
</protein>
<accession>A0ABU2H6R5</accession>
<dbReference type="InterPro" id="IPR036291">
    <property type="entry name" value="NAD(P)-bd_dom_sf"/>
</dbReference>
<reference evidence="2" key="1">
    <citation type="submission" date="2023-07" db="EMBL/GenBank/DDBJ databases">
        <title>Novel species in the genus Lipingzhangella isolated from Sambhar Salt Lake.</title>
        <authorList>
            <person name="Jiya N."/>
            <person name="Kajale S."/>
            <person name="Sharma A."/>
        </authorList>
    </citation>
    <scope>NUCLEOTIDE SEQUENCE [LARGE SCALE GENOMIC DNA]</scope>
    <source>
        <strain evidence="2">LS1_29</strain>
    </source>
</reference>
<organism evidence="1 2">
    <name type="scientific">Lipingzhangella rawalii</name>
    <dbReference type="NCBI Taxonomy" id="2055835"/>
    <lineage>
        <taxon>Bacteria</taxon>
        <taxon>Bacillati</taxon>
        <taxon>Actinomycetota</taxon>
        <taxon>Actinomycetes</taxon>
        <taxon>Streptosporangiales</taxon>
        <taxon>Nocardiopsidaceae</taxon>
        <taxon>Lipingzhangella</taxon>
    </lineage>
</organism>
<dbReference type="Gene3D" id="3.40.50.720">
    <property type="entry name" value="NAD(P)-binding Rossmann-like Domain"/>
    <property type="match status" value="1"/>
</dbReference>